<organism evidence="3 4">
    <name type="scientific">Staphylococcus saprophyticus</name>
    <dbReference type="NCBI Taxonomy" id="29385"/>
    <lineage>
        <taxon>Bacteria</taxon>
        <taxon>Bacillati</taxon>
        <taxon>Bacillota</taxon>
        <taxon>Bacilli</taxon>
        <taxon>Bacillales</taxon>
        <taxon>Staphylococcaceae</taxon>
        <taxon>Staphylococcus</taxon>
    </lineage>
</organism>
<dbReference type="InterPro" id="IPR017946">
    <property type="entry name" value="PLC-like_Pdiesterase_TIM-brl"/>
</dbReference>
<dbReference type="EMBL" id="UHED01000001">
    <property type="protein sequence ID" value="SUM83517.1"/>
    <property type="molecule type" value="Genomic_DNA"/>
</dbReference>
<dbReference type="Proteomes" id="UP000254707">
    <property type="component" value="Unassembled WGS sequence"/>
</dbReference>
<dbReference type="PROSITE" id="PS51704">
    <property type="entry name" value="GP_PDE"/>
    <property type="match status" value="1"/>
</dbReference>
<dbReference type="PANTHER" id="PTHR46211:SF7">
    <property type="entry name" value="GLYCEROPHOSPHODIESTER PHOSPHODIESTERASE"/>
    <property type="match status" value="1"/>
</dbReference>
<dbReference type="Pfam" id="PF03009">
    <property type="entry name" value="GDPD"/>
    <property type="match status" value="1"/>
</dbReference>
<dbReference type="InterPro" id="IPR030395">
    <property type="entry name" value="GP_PDE_dom"/>
</dbReference>
<gene>
    <name evidence="3" type="primary">ugpQ_4</name>
    <name evidence="3" type="ORF">NCTC7688_02064</name>
</gene>
<dbReference type="GO" id="GO:0008889">
    <property type="term" value="F:glycerophosphodiester phosphodiesterase activity"/>
    <property type="evidence" value="ECO:0007669"/>
    <property type="project" value="UniProtKB-EC"/>
</dbReference>
<dbReference type="SUPFAM" id="SSF51695">
    <property type="entry name" value="PLC-like phosphodiesterases"/>
    <property type="match status" value="1"/>
</dbReference>
<evidence type="ECO:0000313" key="4">
    <source>
        <dbReference type="Proteomes" id="UP000254707"/>
    </source>
</evidence>
<dbReference type="AlphaFoldDB" id="A0A380HNR3"/>
<feature type="chain" id="PRO_5044193015" evidence="2">
    <location>
        <begin position="29"/>
        <end position="329"/>
    </location>
</feature>
<sequence>MKHTHKLIVSSITALTLSGLCTSSFIEASGNGNTYTEQSNTTKQQSGSSNQSQQSQKKVQNLTAEKFTTIAHRGASGYAPEHTFFSYDKSHNAIGASYIEIDLQMTKDGHLVAMHDETVDRTTNGTGRVDQYTLKELKQLDAGSKFNSQNPQYANSNYKGAKIPTLDEILERYGTSANYYIETKSPDVYPGMEEKLLDSLNKHHMLNKQSLNNGHVLVQSFSQESLLKMQKLNSNVPLIRLLDKGELLALSQQDFNEIRNYAIGVGPEASDLTTQNVKNLKKAGLLVHPFTVNDPEDMKRLNHYGVDGVFTNYPDLYKQVINEGEQNKY</sequence>
<dbReference type="GO" id="GO:0006629">
    <property type="term" value="P:lipid metabolic process"/>
    <property type="evidence" value="ECO:0007669"/>
    <property type="project" value="InterPro"/>
</dbReference>
<feature type="region of interest" description="Disordered" evidence="1">
    <location>
        <begin position="33"/>
        <end position="61"/>
    </location>
</feature>
<feature type="signal peptide" evidence="2">
    <location>
        <begin position="1"/>
        <end position="28"/>
    </location>
</feature>
<evidence type="ECO:0000313" key="3">
    <source>
        <dbReference type="EMBL" id="SUM83517.1"/>
    </source>
</evidence>
<dbReference type="EC" id="3.1.4.46" evidence="3"/>
<accession>A0A380HNR3</accession>
<protein>
    <submittedName>
        <fullName evidence="3">Glycerophosphoryl diester phosphodiesterase</fullName>
        <ecNumber evidence="3">3.1.4.46</ecNumber>
    </submittedName>
</protein>
<evidence type="ECO:0000256" key="2">
    <source>
        <dbReference type="SAM" id="SignalP"/>
    </source>
</evidence>
<dbReference type="RefSeq" id="WP_069821847.1">
    <property type="nucleotide sequence ID" value="NZ_CP065797.1"/>
</dbReference>
<reference evidence="3 4" key="1">
    <citation type="submission" date="2018-06" db="EMBL/GenBank/DDBJ databases">
        <authorList>
            <consortium name="Pathogen Informatics"/>
            <person name="Doyle S."/>
        </authorList>
    </citation>
    <scope>NUCLEOTIDE SEQUENCE [LARGE SCALE GENOMIC DNA]</scope>
    <source>
        <strain evidence="3 4">NCTC7688</strain>
    </source>
</reference>
<proteinExistence type="predicted"/>
<evidence type="ECO:0000256" key="1">
    <source>
        <dbReference type="SAM" id="MobiDB-lite"/>
    </source>
</evidence>
<keyword evidence="2" id="KW-0732">Signal</keyword>
<name>A0A380HNR3_STASA</name>
<keyword evidence="3" id="KW-0378">Hydrolase</keyword>
<dbReference type="CDD" id="cd08601">
    <property type="entry name" value="GDPD_SaGlpQ_like"/>
    <property type="match status" value="1"/>
</dbReference>
<dbReference type="PANTHER" id="PTHR46211">
    <property type="entry name" value="GLYCEROPHOSPHORYL DIESTER PHOSPHODIESTERASE"/>
    <property type="match status" value="1"/>
</dbReference>
<dbReference type="Gene3D" id="3.20.20.190">
    <property type="entry name" value="Phosphatidylinositol (PI) phosphodiesterase"/>
    <property type="match status" value="1"/>
</dbReference>
<feature type="compositionally biased region" description="Low complexity" evidence="1">
    <location>
        <begin position="38"/>
        <end position="61"/>
    </location>
</feature>